<dbReference type="GO" id="GO:0010181">
    <property type="term" value="F:FMN binding"/>
    <property type="evidence" value="ECO:0007669"/>
    <property type="project" value="InterPro"/>
</dbReference>
<dbReference type="InParanoid" id="A0A1C7NJG9"/>
<keyword evidence="3" id="KW-1185">Reference proteome</keyword>
<reference evidence="2 3" key="1">
    <citation type="submission" date="2016-03" db="EMBL/GenBank/DDBJ databases">
        <title>Choanephora cucurbitarum.</title>
        <authorList>
            <person name="Min B."/>
            <person name="Park H."/>
            <person name="Park J.-H."/>
            <person name="Shin H.-D."/>
            <person name="Choi I.-G."/>
        </authorList>
    </citation>
    <scope>NUCLEOTIDE SEQUENCE [LARGE SCALE GENOMIC DNA]</scope>
    <source>
        <strain evidence="2 3">KUS-F28377</strain>
    </source>
</reference>
<dbReference type="EMBL" id="LUGH01000112">
    <property type="protein sequence ID" value="OBZ89128.1"/>
    <property type="molecule type" value="Genomic_DNA"/>
</dbReference>
<feature type="domain" description="Pyridoxamine 5'-phosphate oxidase Alr4036 family FMN-binding" evidence="1">
    <location>
        <begin position="7"/>
        <end position="131"/>
    </location>
</feature>
<dbReference type="PANTHER" id="PTHR28243">
    <property type="entry name" value="AGL049CP"/>
    <property type="match status" value="1"/>
</dbReference>
<evidence type="ECO:0000313" key="2">
    <source>
        <dbReference type="EMBL" id="OBZ89128.1"/>
    </source>
</evidence>
<dbReference type="OrthoDB" id="434253at2759"/>
<evidence type="ECO:0000313" key="3">
    <source>
        <dbReference type="Proteomes" id="UP000093000"/>
    </source>
</evidence>
<dbReference type="PANTHER" id="PTHR28243:SF1">
    <property type="entry name" value="PYRIDOXAMINE 5'-PHOSPHATE OXIDASE ALR4036 FAMILY FMN-BINDING DOMAIN-CONTAINING PROTEIN"/>
    <property type="match status" value="1"/>
</dbReference>
<dbReference type="Gene3D" id="2.30.110.10">
    <property type="entry name" value="Electron Transport, Fmn-binding Protein, Chain A"/>
    <property type="match status" value="1"/>
</dbReference>
<dbReference type="SUPFAM" id="SSF50475">
    <property type="entry name" value="FMN-binding split barrel"/>
    <property type="match status" value="1"/>
</dbReference>
<dbReference type="AlphaFoldDB" id="A0A1C7NJG9"/>
<gene>
    <name evidence="2" type="primary">PPOX2</name>
    <name evidence="2" type="ORF">A0J61_02819</name>
</gene>
<organism evidence="2 3">
    <name type="scientific">Choanephora cucurbitarum</name>
    <dbReference type="NCBI Taxonomy" id="101091"/>
    <lineage>
        <taxon>Eukaryota</taxon>
        <taxon>Fungi</taxon>
        <taxon>Fungi incertae sedis</taxon>
        <taxon>Mucoromycota</taxon>
        <taxon>Mucoromycotina</taxon>
        <taxon>Mucoromycetes</taxon>
        <taxon>Mucorales</taxon>
        <taxon>Mucorineae</taxon>
        <taxon>Choanephoraceae</taxon>
        <taxon>Choanephoroideae</taxon>
        <taxon>Choanephora</taxon>
    </lineage>
</organism>
<protein>
    <submittedName>
        <fullName evidence="2">Pyridoxine/pyridoxamine 5'-phosphate oxidase 2</fullName>
    </submittedName>
</protein>
<dbReference type="Proteomes" id="UP000093000">
    <property type="component" value="Unassembled WGS sequence"/>
</dbReference>
<dbReference type="Pfam" id="PF12766">
    <property type="entry name" value="Pyridox_oxase_2"/>
    <property type="match status" value="1"/>
</dbReference>
<comment type="caution">
    <text evidence="2">The sequence shown here is derived from an EMBL/GenBank/DDBJ whole genome shotgun (WGS) entry which is preliminary data.</text>
</comment>
<dbReference type="InterPro" id="IPR024624">
    <property type="entry name" value="Pyridox_Oxase_Alr4036_FMN-bd"/>
</dbReference>
<evidence type="ECO:0000259" key="1">
    <source>
        <dbReference type="Pfam" id="PF12766"/>
    </source>
</evidence>
<proteinExistence type="predicted"/>
<dbReference type="STRING" id="101091.A0A1C7NJG9"/>
<accession>A0A1C7NJG9</accession>
<dbReference type="InterPro" id="IPR012349">
    <property type="entry name" value="Split_barrel_FMN-bd"/>
</dbReference>
<name>A0A1C7NJG9_9FUNG</name>
<sequence>MRILMVPDWKKAIQSSLQENIKKMGTSATYASLATVRENNTPAVRTVVIRGFAGEHHKEEIGWQSNILVMITKQSSAKVKELQNNPKAEINWQVTRERKKKERSKNKLIGDERYMDGTGEQFRIGGTVDIIDKYLDEKKLGHLSSSVTRKEQQPDADNKENSLSLQAFLKHQEGQEEFSWNAERIRQFIQCNASLRSDMIHSDKELEIKSVDPKTGWFQNDEIQDLLEQSYDKFALLAITVESVHYYSIQTGSMKSML</sequence>